<protein>
    <submittedName>
        <fullName evidence="2">Uncharacterized protein</fullName>
    </submittedName>
</protein>
<accession>A0A448WB05</accession>
<feature type="compositionally biased region" description="Basic and acidic residues" evidence="1">
    <location>
        <begin position="263"/>
        <end position="279"/>
    </location>
</feature>
<keyword evidence="3" id="KW-1185">Reference proteome</keyword>
<feature type="region of interest" description="Disordered" evidence="1">
    <location>
        <begin position="224"/>
        <end position="279"/>
    </location>
</feature>
<gene>
    <name evidence="2" type="ORF">PXEA_LOCUS773</name>
</gene>
<dbReference type="AlphaFoldDB" id="A0A448WB05"/>
<evidence type="ECO:0000313" key="2">
    <source>
        <dbReference type="EMBL" id="VEL07333.1"/>
    </source>
</evidence>
<evidence type="ECO:0000256" key="1">
    <source>
        <dbReference type="SAM" id="MobiDB-lite"/>
    </source>
</evidence>
<dbReference type="EMBL" id="CAAALY010001510">
    <property type="protein sequence ID" value="VEL07333.1"/>
    <property type="molecule type" value="Genomic_DNA"/>
</dbReference>
<comment type="caution">
    <text evidence="2">The sequence shown here is derived from an EMBL/GenBank/DDBJ whole genome shotgun (WGS) entry which is preliminary data.</text>
</comment>
<reference evidence="2" key="1">
    <citation type="submission" date="2018-11" db="EMBL/GenBank/DDBJ databases">
        <authorList>
            <consortium name="Pathogen Informatics"/>
        </authorList>
    </citation>
    <scope>NUCLEOTIDE SEQUENCE</scope>
</reference>
<proteinExistence type="predicted"/>
<name>A0A448WB05_9PLAT</name>
<feature type="compositionally biased region" description="Low complexity" evidence="1">
    <location>
        <begin position="240"/>
        <end position="250"/>
    </location>
</feature>
<sequence length="279" mass="30424">MAFLNQIIDDFFLPNSGTAQSSGDLRNTPACANPGNSISRLHRPIVCKCILCTDKTTNCSEVHYNRDLLSWPQKTHVVGVGYTNPRELEPATTTRPPYSSSPCVAHKTYLPSQLANNTDGRLVTSNIGWTKRLKRGTVTRENSLNGLFGAFYKQNSPCRNQDLFAVTPNATARSGAAIHKSFGKSITLKRPCVPVMSDNLSQATVWHSQAAAFAPPPRLHLHPTPYHQLYPSEPHPPQPAALTSPSPALAGEASNLTEPPGMEDSKIQRAEESDRSDLS</sequence>
<evidence type="ECO:0000313" key="3">
    <source>
        <dbReference type="Proteomes" id="UP000784294"/>
    </source>
</evidence>
<dbReference type="Proteomes" id="UP000784294">
    <property type="component" value="Unassembled WGS sequence"/>
</dbReference>
<organism evidence="2 3">
    <name type="scientific">Protopolystoma xenopodis</name>
    <dbReference type="NCBI Taxonomy" id="117903"/>
    <lineage>
        <taxon>Eukaryota</taxon>
        <taxon>Metazoa</taxon>
        <taxon>Spiralia</taxon>
        <taxon>Lophotrochozoa</taxon>
        <taxon>Platyhelminthes</taxon>
        <taxon>Monogenea</taxon>
        <taxon>Polyopisthocotylea</taxon>
        <taxon>Polystomatidea</taxon>
        <taxon>Polystomatidae</taxon>
        <taxon>Protopolystoma</taxon>
    </lineage>
</organism>